<sequence length="54" mass="5431">MPNMAAHTRVLREDAPVAGVYVENTTLPPSPPVVSAEGIELAAGGGRSEEASGA</sequence>
<accession>A0A0A9ASI9</accession>
<protein>
    <submittedName>
        <fullName evidence="2">Uncharacterized protein</fullName>
    </submittedName>
</protein>
<feature type="region of interest" description="Disordered" evidence="1">
    <location>
        <begin position="26"/>
        <end position="54"/>
    </location>
</feature>
<dbReference type="AlphaFoldDB" id="A0A0A9ASI9"/>
<evidence type="ECO:0000256" key="1">
    <source>
        <dbReference type="SAM" id="MobiDB-lite"/>
    </source>
</evidence>
<organism evidence="2">
    <name type="scientific">Arundo donax</name>
    <name type="common">Giant reed</name>
    <name type="synonym">Donax arundinaceus</name>
    <dbReference type="NCBI Taxonomy" id="35708"/>
    <lineage>
        <taxon>Eukaryota</taxon>
        <taxon>Viridiplantae</taxon>
        <taxon>Streptophyta</taxon>
        <taxon>Embryophyta</taxon>
        <taxon>Tracheophyta</taxon>
        <taxon>Spermatophyta</taxon>
        <taxon>Magnoliopsida</taxon>
        <taxon>Liliopsida</taxon>
        <taxon>Poales</taxon>
        <taxon>Poaceae</taxon>
        <taxon>PACMAD clade</taxon>
        <taxon>Arundinoideae</taxon>
        <taxon>Arundineae</taxon>
        <taxon>Arundo</taxon>
    </lineage>
</organism>
<proteinExistence type="predicted"/>
<reference evidence="2" key="2">
    <citation type="journal article" date="2015" name="Data Brief">
        <title>Shoot transcriptome of the giant reed, Arundo donax.</title>
        <authorList>
            <person name="Barrero R.A."/>
            <person name="Guerrero F.D."/>
            <person name="Moolhuijzen P."/>
            <person name="Goolsby J.A."/>
            <person name="Tidwell J."/>
            <person name="Bellgard S.E."/>
            <person name="Bellgard M.I."/>
        </authorList>
    </citation>
    <scope>NUCLEOTIDE SEQUENCE</scope>
    <source>
        <tissue evidence="2">Shoot tissue taken approximately 20 cm above the soil surface</tissue>
    </source>
</reference>
<reference evidence="2" key="1">
    <citation type="submission" date="2014-09" db="EMBL/GenBank/DDBJ databases">
        <authorList>
            <person name="Magalhaes I.L.F."/>
            <person name="Oliveira U."/>
            <person name="Santos F.R."/>
            <person name="Vidigal T.H.D.A."/>
            <person name="Brescovit A.D."/>
            <person name="Santos A.J."/>
        </authorList>
    </citation>
    <scope>NUCLEOTIDE SEQUENCE</scope>
    <source>
        <tissue evidence="2">Shoot tissue taken approximately 20 cm above the soil surface</tissue>
    </source>
</reference>
<evidence type="ECO:0000313" key="2">
    <source>
        <dbReference type="EMBL" id="JAD54076.1"/>
    </source>
</evidence>
<name>A0A0A9ASI9_ARUDO</name>
<dbReference type="EMBL" id="GBRH01243819">
    <property type="protein sequence ID" value="JAD54076.1"/>
    <property type="molecule type" value="Transcribed_RNA"/>
</dbReference>